<reference evidence="1 2" key="1">
    <citation type="journal article" date="2023" name="G3 (Bethesda)">
        <title>A haplotype-resolved chromosome-scale genome for Quercus rubra L. provides insights into the genetics of adaptive traits for red oak species.</title>
        <authorList>
            <person name="Kapoor B."/>
            <person name="Jenkins J."/>
            <person name="Schmutz J."/>
            <person name="Zhebentyayeva T."/>
            <person name="Kuelheim C."/>
            <person name="Coggeshall M."/>
            <person name="Heim C."/>
            <person name="Lasky J.R."/>
            <person name="Leites L."/>
            <person name="Islam-Faridi N."/>
            <person name="Romero-Severson J."/>
            <person name="DeLeo V.L."/>
            <person name="Lucas S.M."/>
            <person name="Lazic D."/>
            <person name="Gailing O."/>
            <person name="Carlson J."/>
            <person name="Staton M."/>
        </authorList>
    </citation>
    <scope>NUCLEOTIDE SEQUENCE [LARGE SCALE GENOMIC DNA]</scope>
    <source>
        <strain evidence="1">Pseudo-F2</strain>
    </source>
</reference>
<dbReference type="SUPFAM" id="SSF88723">
    <property type="entry name" value="PIN domain-like"/>
    <property type="match status" value="1"/>
</dbReference>
<keyword evidence="2" id="KW-1185">Reference proteome</keyword>
<dbReference type="Proteomes" id="UP001324115">
    <property type="component" value="Unassembled WGS sequence"/>
</dbReference>
<dbReference type="Gene3D" id="3.40.50.1010">
    <property type="entry name" value="5'-nuclease"/>
    <property type="match status" value="1"/>
</dbReference>
<organism evidence="1 2">
    <name type="scientific">Quercus rubra</name>
    <name type="common">Northern red oak</name>
    <name type="synonym">Quercus borealis</name>
    <dbReference type="NCBI Taxonomy" id="3512"/>
    <lineage>
        <taxon>Eukaryota</taxon>
        <taxon>Viridiplantae</taxon>
        <taxon>Streptophyta</taxon>
        <taxon>Embryophyta</taxon>
        <taxon>Tracheophyta</taxon>
        <taxon>Spermatophyta</taxon>
        <taxon>Magnoliopsida</taxon>
        <taxon>eudicotyledons</taxon>
        <taxon>Gunneridae</taxon>
        <taxon>Pentapetalae</taxon>
        <taxon>rosids</taxon>
        <taxon>fabids</taxon>
        <taxon>Fagales</taxon>
        <taxon>Fagaceae</taxon>
        <taxon>Quercus</taxon>
    </lineage>
</organism>
<gene>
    <name evidence="1" type="ORF">RGQ29_025770</name>
</gene>
<dbReference type="AlphaFoldDB" id="A0AAN7EZ18"/>
<evidence type="ECO:0000313" key="2">
    <source>
        <dbReference type="Proteomes" id="UP001324115"/>
    </source>
</evidence>
<protein>
    <recommendedName>
        <fullName evidence="3">PIN domain-containing protein</fullName>
    </recommendedName>
</protein>
<sequence>MGLPYWVLVDTNFINFSIQNKLDLEKGMMDCLYAKCEFRITGFFNLM</sequence>
<dbReference type="EMBL" id="JAXUIC010000007">
    <property type="protein sequence ID" value="KAK4582718.1"/>
    <property type="molecule type" value="Genomic_DNA"/>
</dbReference>
<comment type="caution">
    <text evidence="1">The sequence shown here is derived from an EMBL/GenBank/DDBJ whole genome shotgun (WGS) entry which is preliminary data.</text>
</comment>
<dbReference type="PANTHER" id="PTHR12416">
    <property type="entry name" value="RRNA-PROCESSING PROTEIN UTP23 HOMOLOG"/>
    <property type="match status" value="1"/>
</dbReference>
<accession>A0AAN7EZ18</accession>
<proteinExistence type="predicted"/>
<name>A0AAN7EZ18_QUERU</name>
<evidence type="ECO:0000313" key="1">
    <source>
        <dbReference type="EMBL" id="KAK4582718.1"/>
    </source>
</evidence>
<evidence type="ECO:0008006" key="3">
    <source>
        <dbReference type="Google" id="ProtNLM"/>
    </source>
</evidence>
<dbReference type="InterPro" id="IPR029060">
    <property type="entry name" value="PIN-like_dom_sf"/>
</dbReference>